<dbReference type="Proteomes" id="UP000480425">
    <property type="component" value="Unassembled WGS sequence"/>
</dbReference>
<accession>A0A6G1U0N9</accession>
<organism evidence="1 2">
    <name type="scientific">Segatella copri</name>
    <dbReference type="NCBI Taxonomy" id="165179"/>
    <lineage>
        <taxon>Bacteria</taxon>
        <taxon>Pseudomonadati</taxon>
        <taxon>Bacteroidota</taxon>
        <taxon>Bacteroidia</taxon>
        <taxon>Bacteroidales</taxon>
        <taxon>Prevotellaceae</taxon>
        <taxon>Segatella</taxon>
    </lineage>
</organism>
<dbReference type="AlphaFoldDB" id="A0A6G1U0N9"/>
<evidence type="ECO:0000313" key="2">
    <source>
        <dbReference type="Proteomes" id="UP000480425"/>
    </source>
</evidence>
<sequence>MKRQKRLPIAGKNIENFFSSAENIFLVAKIRTFIEKEKSIWSKFQKNHYEDYIVEQQTLTNRKEKYGRSKTCFTAIKKQHLRPEDAARF</sequence>
<protein>
    <submittedName>
        <fullName evidence="1">Uncharacterized protein</fullName>
    </submittedName>
</protein>
<proteinExistence type="predicted"/>
<evidence type="ECO:0000313" key="1">
    <source>
        <dbReference type="EMBL" id="MQN81113.1"/>
    </source>
</evidence>
<name>A0A6G1U0N9_9BACT</name>
<reference evidence="1 2" key="1">
    <citation type="submission" date="2019-09" db="EMBL/GenBank/DDBJ databases">
        <title>Distinct polysaccharide growth profiles of human intestinal Prevotella copri isolates.</title>
        <authorList>
            <person name="Fehlner-Peach H."/>
            <person name="Magnabosco C."/>
            <person name="Raghavan V."/>
            <person name="Scher J.U."/>
            <person name="Tett A."/>
            <person name="Cox L.M."/>
            <person name="Gottsegen C."/>
            <person name="Watters A."/>
            <person name="Wiltshire- Gordon J.D."/>
            <person name="Segata N."/>
            <person name="Bonneau R."/>
            <person name="Littman D.R."/>
        </authorList>
    </citation>
    <scope>NUCLEOTIDE SEQUENCE [LARGE SCALE GENOMIC DNA]</scope>
    <source>
        <strain evidence="2">iA622</strain>
    </source>
</reference>
<comment type="caution">
    <text evidence="1">The sequence shown here is derived from an EMBL/GenBank/DDBJ whole genome shotgun (WGS) entry which is preliminary data.</text>
</comment>
<dbReference type="EMBL" id="VZCB01000076">
    <property type="protein sequence ID" value="MQN81113.1"/>
    <property type="molecule type" value="Genomic_DNA"/>
</dbReference>
<gene>
    <name evidence="1" type="ORF">F7D73_09130</name>
</gene>